<dbReference type="SUPFAM" id="SSF55190">
    <property type="entry name" value="Arginyl-tRNA synthetase (ArgRS), N-terminal 'additional' domain"/>
    <property type="match status" value="1"/>
</dbReference>
<feature type="domain" description="DALR anticodon binding" evidence="10">
    <location>
        <begin position="461"/>
        <end position="574"/>
    </location>
</feature>
<name>A0A1F6XIM1_9BACT</name>
<organism evidence="12 13">
    <name type="scientific">Candidatus Nomurabacteria bacterium RIFCSPLOWO2_01_FULL_40_18</name>
    <dbReference type="NCBI Taxonomy" id="1801773"/>
    <lineage>
        <taxon>Bacteria</taxon>
        <taxon>Candidatus Nomuraibacteriota</taxon>
    </lineage>
</organism>
<keyword evidence="3 8" id="KW-0547">Nucleotide-binding</keyword>
<evidence type="ECO:0000256" key="7">
    <source>
        <dbReference type="ARBA" id="ARBA00049339"/>
    </source>
</evidence>
<evidence type="ECO:0000256" key="4">
    <source>
        <dbReference type="ARBA" id="ARBA00022840"/>
    </source>
</evidence>
<dbReference type="GO" id="GO:0004814">
    <property type="term" value="F:arginine-tRNA ligase activity"/>
    <property type="evidence" value="ECO:0007669"/>
    <property type="project" value="UniProtKB-UniRule"/>
</dbReference>
<evidence type="ECO:0000256" key="5">
    <source>
        <dbReference type="ARBA" id="ARBA00022917"/>
    </source>
</evidence>
<dbReference type="Pfam" id="PF00750">
    <property type="entry name" value="tRNA-synt_1d"/>
    <property type="match status" value="1"/>
</dbReference>
<comment type="catalytic activity">
    <reaction evidence="7 8">
        <text>tRNA(Arg) + L-arginine + ATP = L-arginyl-tRNA(Arg) + AMP + diphosphate</text>
        <dbReference type="Rhea" id="RHEA:20301"/>
        <dbReference type="Rhea" id="RHEA-COMP:9658"/>
        <dbReference type="Rhea" id="RHEA-COMP:9673"/>
        <dbReference type="ChEBI" id="CHEBI:30616"/>
        <dbReference type="ChEBI" id="CHEBI:32682"/>
        <dbReference type="ChEBI" id="CHEBI:33019"/>
        <dbReference type="ChEBI" id="CHEBI:78442"/>
        <dbReference type="ChEBI" id="CHEBI:78513"/>
        <dbReference type="ChEBI" id="CHEBI:456215"/>
        <dbReference type="EC" id="6.1.1.19"/>
    </reaction>
</comment>
<sequence>METEIKNLIRGALTNLEIEVTDIVLEHPDDSENGDYSTNVAMAVAKSVKANPKDLAKKIVKQISRLNTDKNIKKVEVAGAGFINFHLSRQFFGQSVEAILNQGENVGKNGLLSGKKIMIEYTDPNPFKPFHIGHLMTNAIGESVARILEHSGAEVSRANYQGDVGLHVAKAIYGLLQNEKLQSKTGSNNLQAENIGRAYAHGAGEYENNPEAKTAIDEINKKIYDKSDSQINALYDWGFDVTMEAFEDLYKMLGTKFEFYFLESQMAPIGEKIVRENIGRVFEESSGAIVFKAEKHDPKLHTRVFITSGGLPTYETKELGLTEEKFKTDPDMHLSIVVTANEQMDYMKVVAKAISLIHPEHEKRMFHITHGMMRFAQSSSGKMSSRKGNVITGESLLRDVRDMVLEKMTDRKFDNDTREKIATDVGVSAIKYSILKQSTGGDIVYDFESSISFEGDSGPYLQYAYARANSVLEKAQKENILPDPHAYPKEVFEVEKLLYRFPEIVLRSAQEHKPHYIANYLIEVARAFNSFYGNNVIVDKKHKTSAYKVALTYVFTLVMQTGLSLLGIEAPKKM</sequence>
<dbReference type="InterPro" id="IPR014729">
    <property type="entry name" value="Rossmann-like_a/b/a_fold"/>
</dbReference>
<dbReference type="GO" id="GO:0005737">
    <property type="term" value="C:cytoplasm"/>
    <property type="evidence" value="ECO:0007669"/>
    <property type="project" value="UniProtKB-SubCell"/>
</dbReference>
<dbReference type="HAMAP" id="MF_00123">
    <property type="entry name" value="Arg_tRNA_synth"/>
    <property type="match status" value="1"/>
</dbReference>
<keyword evidence="8" id="KW-0963">Cytoplasm</keyword>
<dbReference type="SMART" id="SM01016">
    <property type="entry name" value="Arg_tRNA_synt_N"/>
    <property type="match status" value="1"/>
</dbReference>
<keyword evidence="5 8" id="KW-0648">Protein biosynthesis</keyword>
<accession>A0A1F6XIM1</accession>
<protein>
    <recommendedName>
        <fullName evidence="8">Arginine--tRNA ligase</fullName>
        <ecNumber evidence="8">6.1.1.19</ecNumber>
    </recommendedName>
    <alternativeName>
        <fullName evidence="8">Arginyl-tRNA synthetase</fullName>
        <shortName evidence="8">ArgRS</shortName>
    </alternativeName>
</protein>
<dbReference type="InterPro" id="IPR035684">
    <property type="entry name" value="ArgRS_core"/>
</dbReference>
<dbReference type="SUPFAM" id="SSF47323">
    <property type="entry name" value="Anticodon-binding domain of a subclass of class I aminoacyl-tRNA synthetases"/>
    <property type="match status" value="1"/>
</dbReference>
<dbReference type="Gene3D" id="3.40.50.620">
    <property type="entry name" value="HUPs"/>
    <property type="match status" value="1"/>
</dbReference>
<evidence type="ECO:0000259" key="11">
    <source>
        <dbReference type="SMART" id="SM01016"/>
    </source>
</evidence>
<dbReference type="Pfam" id="PF03485">
    <property type="entry name" value="Arg_tRNA_synt_N"/>
    <property type="match status" value="1"/>
</dbReference>
<evidence type="ECO:0000256" key="9">
    <source>
        <dbReference type="RuleBase" id="RU363038"/>
    </source>
</evidence>
<dbReference type="Gene3D" id="1.10.730.10">
    <property type="entry name" value="Isoleucyl-tRNA Synthetase, Domain 1"/>
    <property type="match status" value="1"/>
</dbReference>
<dbReference type="InterPro" id="IPR008909">
    <property type="entry name" value="DALR_anticod-bd"/>
</dbReference>
<evidence type="ECO:0000259" key="10">
    <source>
        <dbReference type="SMART" id="SM00836"/>
    </source>
</evidence>
<dbReference type="STRING" id="1801773.A3A03_00675"/>
<evidence type="ECO:0000256" key="8">
    <source>
        <dbReference type="HAMAP-Rule" id="MF_00123"/>
    </source>
</evidence>
<comment type="caution">
    <text evidence="12">The sequence shown here is derived from an EMBL/GenBank/DDBJ whole genome shotgun (WGS) entry which is preliminary data.</text>
</comment>
<evidence type="ECO:0000256" key="1">
    <source>
        <dbReference type="ARBA" id="ARBA00005594"/>
    </source>
</evidence>
<reference evidence="12 13" key="1">
    <citation type="journal article" date="2016" name="Nat. Commun.">
        <title>Thousands of microbial genomes shed light on interconnected biogeochemical processes in an aquifer system.</title>
        <authorList>
            <person name="Anantharaman K."/>
            <person name="Brown C.T."/>
            <person name="Hug L.A."/>
            <person name="Sharon I."/>
            <person name="Castelle C.J."/>
            <person name="Probst A.J."/>
            <person name="Thomas B.C."/>
            <person name="Singh A."/>
            <person name="Wilkins M.J."/>
            <person name="Karaoz U."/>
            <person name="Brodie E.L."/>
            <person name="Williams K.H."/>
            <person name="Hubbard S.S."/>
            <person name="Banfield J.F."/>
        </authorList>
    </citation>
    <scope>NUCLEOTIDE SEQUENCE [LARGE SCALE GENOMIC DNA]</scope>
</reference>
<dbReference type="PANTHER" id="PTHR11956:SF5">
    <property type="entry name" value="ARGININE--TRNA LIGASE, CYTOPLASMIC"/>
    <property type="match status" value="1"/>
</dbReference>
<evidence type="ECO:0000256" key="2">
    <source>
        <dbReference type="ARBA" id="ARBA00022598"/>
    </source>
</evidence>
<evidence type="ECO:0000256" key="6">
    <source>
        <dbReference type="ARBA" id="ARBA00023146"/>
    </source>
</evidence>
<evidence type="ECO:0000313" key="13">
    <source>
        <dbReference type="Proteomes" id="UP000176629"/>
    </source>
</evidence>
<dbReference type="InterPro" id="IPR036695">
    <property type="entry name" value="Arg-tRNA-synth_N_sf"/>
</dbReference>
<gene>
    <name evidence="8" type="primary">argS</name>
    <name evidence="12" type="ORF">A3A03_00675</name>
</gene>
<feature type="short sequence motif" description="'HIGH' region" evidence="8">
    <location>
        <begin position="124"/>
        <end position="134"/>
    </location>
</feature>
<comment type="subunit">
    <text evidence="8">Monomer.</text>
</comment>
<dbReference type="InterPro" id="IPR001278">
    <property type="entry name" value="Arg-tRNA-ligase"/>
</dbReference>
<proteinExistence type="inferred from homology"/>
<dbReference type="Pfam" id="PF05746">
    <property type="entry name" value="DALR_1"/>
    <property type="match status" value="1"/>
</dbReference>
<dbReference type="NCBIfam" id="TIGR00456">
    <property type="entry name" value="argS"/>
    <property type="match status" value="1"/>
</dbReference>
<dbReference type="GO" id="GO:0005524">
    <property type="term" value="F:ATP binding"/>
    <property type="evidence" value="ECO:0007669"/>
    <property type="project" value="UniProtKB-UniRule"/>
</dbReference>
<dbReference type="GO" id="GO:0006420">
    <property type="term" value="P:arginyl-tRNA aminoacylation"/>
    <property type="evidence" value="ECO:0007669"/>
    <property type="project" value="UniProtKB-UniRule"/>
</dbReference>
<feature type="domain" description="Arginyl tRNA synthetase N-terminal" evidence="11">
    <location>
        <begin position="3"/>
        <end position="87"/>
    </location>
</feature>
<keyword evidence="6 8" id="KW-0030">Aminoacyl-tRNA synthetase</keyword>
<dbReference type="EMBL" id="MFUX01000033">
    <property type="protein sequence ID" value="OGI94020.1"/>
    <property type="molecule type" value="Genomic_DNA"/>
</dbReference>
<keyword evidence="4 8" id="KW-0067">ATP-binding</keyword>
<dbReference type="PANTHER" id="PTHR11956">
    <property type="entry name" value="ARGINYL-TRNA SYNTHETASE"/>
    <property type="match status" value="1"/>
</dbReference>
<dbReference type="PRINTS" id="PR01038">
    <property type="entry name" value="TRNASYNTHARG"/>
</dbReference>
<dbReference type="AlphaFoldDB" id="A0A1F6XIM1"/>
<dbReference type="SUPFAM" id="SSF52374">
    <property type="entry name" value="Nucleotidylyl transferase"/>
    <property type="match status" value="1"/>
</dbReference>
<comment type="subcellular location">
    <subcellularLocation>
        <location evidence="8">Cytoplasm</location>
    </subcellularLocation>
</comment>
<evidence type="ECO:0000313" key="12">
    <source>
        <dbReference type="EMBL" id="OGI94020.1"/>
    </source>
</evidence>
<dbReference type="InterPro" id="IPR005148">
    <property type="entry name" value="Arg-tRNA-synth_N"/>
</dbReference>
<keyword evidence="2 8" id="KW-0436">Ligase</keyword>
<dbReference type="SMART" id="SM00836">
    <property type="entry name" value="DALR_1"/>
    <property type="match status" value="1"/>
</dbReference>
<dbReference type="InterPro" id="IPR009080">
    <property type="entry name" value="tRNAsynth_Ia_anticodon-bd"/>
</dbReference>
<evidence type="ECO:0000256" key="3">
    <source>
        <dbReference type="ARBA" id="ARBA00022741"/>
    </source>
</evidence>
<dbReference type="EC" id="6.1.1.19" evidence="8"/>
<comment type="similarity">
    <text evidence="1 8 9">Belongs to the class-I aminoacyl-tRNA synthetase family.</text>
</comment>
<dbReference type="Proteomes" id="UP000176629">
    <property type="component" value="Unassembled WGS sequence"/>
</dbReference>
<dbReference type="Gene3D" id="3.30.1360.70">
    <property type="entry name" value="Arginyl tRNA synthetase N-terminal domain"/>
    <property type="match status" value="1"/>
</dbReference>